<dbReference type="PANTHER" id="PTHR30466">
    <property type="entry name" value="FLAVIN REDUCTASE"/>
    <property type="match status" value="1"/>
</dbReference>
<dbReference type="InterPro" id="IPR050268">
    <property type="entry name" value="NADH-dep_flavin_reductase"/>
</dbReference>
<evidence type="ECO:0000313" key="4">
    <source>
        <dbReference type="EMBL" id="QDU40341.1"/>
    </source>
</evidence>
<dbReference type="GO" id="GO:0010181">
    <property type="term" value="F:FMN binding"/>
    <property type="evidence" value="ECO:0007669"/>
    <property type="project" value="InterPro"/>
</dbReference>
<reference evidence="4 5" key="1">
    <citation type="submission" date="2019-02" db="EMBL/GenBank/DDBJ databases">
        <title>Deep-cultivation of Planctomycetes and their phenomic and genomic characterization uncovers novel biology.</title>
        <authorList>
            <person name="Wiegand S."/>
            <person name="Jogler M."/>
            <person name="Boedeker C."/>
            <person name="Pinto D."/>
            <person name="Vollmers J."/>
            <person name="Rivas-Marin E."/>
            <person name="Kohn T."/>
            <person name="Peeters S.H."/>
            <person name="Heuer A."/>
            <person name="Rast P."/>
            <person name="Oberbeckmann S."/>
            <person name="Bunk B."/>
            <person name="Jeske O."/>
            <person name="Meyerdierks A."/>
            <person name="Storesund J.E."/>
            <person name="Kallscheuer N."/>
            <person name="Luecker S."/>
            <person name="Lage O.M."/>
            <person name="Pohl T."/>
            <person name="Merkel B.J."/>
            <person name="Hornburger P."/>
            <person name="Mueller R.-W."/>
            <person name="Bruemmer F."/>
            <person name="Labrenz M."/>
            <person name="Spormann A.M."/>
            <person name="Op den Camp H."/>
            <person name="Overmann J."/>
            <person name="Amann R."/>
            <person name="Jetten M.S.M."/>
            <person name="Mascher T."/>
            <person name="Medema M.H."/>
            <person name="Devos D.P."/>
            <person name="Kaster A.-K."/>
            <person name="Ovreas L."/>
            <person name="Rohde M."/>
            <person name="Galperin M.Y."/>
            <person name="Jogler C."/>
        </authorList>
    </citation>
    <scope>NUCLEOTIDE SEQUENCE [LARGE SCALE GENOMIC DNA]</scope>
    <source>
        <strain evidence="4 5">Mal4</strain>
    </source>
</reference>
<protein>
    <submittedName>
        <fullName evidence="4">Diflavin flavoprotein A 1</fullName>
        <ecNumber evidence="4">1.-.-.-</ecNumber>
    </submittedName>
</protein>
<dbReference type="KEGG" id="mri:Mal4_46970"/>
<dbReference type="OrthoDB" id="9794638at2"/>
<dbReference type="EMBL" id="CP036275">
    <property type="protein sequence ID" value="QDU40341.1"/>
    <property type="molecule type" value="Genomic_DNA"/>
</dbReference>
<dbReference type="RefSeq" id="WP_145371581.1">
    <property type="nucleotide sequence ID" value="NZ_CP036275.1"/>
</dbReference>
<comment type="similarity">
    <text evidence="1">Belongs to the non-flavoprotein flavin reductase family.</text>
</comment>
<dbReference type="Gene3D" id="2.30.110.10">
    <property type="entry name" value="Electron Transport, Fmn-binding Protein, Chain A"/>
    <property type="match status" value="1"/>
</dbReference>
<evidence type="ECO:0000313" key="5">
    <source>
        <dbReference type="Proteomes" id="UP000320496"/>
    </source>
</evidence>
<dbReference type="PANTHER" id="PTHR30466:SF11">
    <property type="entry name" value="FLAVIN-DEPENDENT MONOOXYGENASE, REDUCTASE SUBUNIT HSAB"/>
    <property type="match status" value="1"/>
</dbReference>
<feature type="domain" description="Flavin reductase like" evidence="3">
    <location>
        <begin position="16"/>
        <end position="159"/>
    </location>
</feature>
<dbReference type="SUPFAM" id="SSF50475">
    <property type="entry name" value="FMN-binding split barrel"/>
    <property type="match status" value="1"/>
</dbReference>
<dbReference type="InterPro" id="IPR012349">
    <property type="entry name" value="Split_barrel_FMN-bd"/>
</dbReference>
<keyword evidence="2 4" id="KW-0560">Oxidoreductase</keyword>
<dbReference type="AlphaFoldDB" id="A0A517ZD01"/>
<gene>
    <name evidence="4" type="primary">dfa1</name>
    <name evidence="4" type="ORF">Mal4_46970</name>
</gene>
<dbReference type="InterPro" id="IPR002563">
    <property type="entry name" value="Flavin_Rdtase-like_dom"/>
</dbReference>
<dbReference type="Proteomes" id="UP000320496">
    <property type="component" value="Chromosome"/>
</dbReference>
<name>A0A517ZD01_9PLAN</name>
<evidence type="ECO:0000256" key="2">
    <source>
        <dbReference type="ARBA" id="ARBA00023002"/>
    </source>
</evidence>
<evidence type="ECO:0000259" key="3">
    <source>
        <dbReference type="SMART" id="SM00903"/>
    </source>
</evidence>
<dbReference type="EC" id="1.-.-.-" evidence="4"/>
<accession>A0A517ZD01</accession>
<proteinExistence type="inferred from homology"/>
<dbReference type="Pfam" id="PF01613">
    <property type="entry name" value="Flavin_Reduct"/>
    <property type="match status" value="1"/>
</dbReference>
<dbReference type="GO" id="GO:0042602">
    <property type="term" value="F:riboflavin reductase (NADPH) activity"/>
    <property type="evidence" value="ECO:0007669"/>
    <property type="project" value="TreeGrafter"/>
</dbReference>
<evidence type="ECO:0000256" key="1">
    <source>
        <dbReference type="ARBA" id="ARBA00008898"/>
    </source>
</evidence>
<keyword evidence="5" id="KW-1185">Reference proteome</keyword>
<sequence>MSDGNGTFRDAIAAVLGRTPSGLYILVAGDGDGEQTGMLASWVQQASFDPPAVTVAVNKSRYLNDWLGKSPQVVLNLLGESQKQFLGHFGRGFEPGEAAFDGIATTQATNGLPALTDALGYLEGNVTGQVDAGDHMVYVVEITAAGHGEALSSERPWVHIRKNGFSY</sequence>
<organism evidence="4 5">
    <name type="scientific">Maioricimonas rarisocia</name>
    <dbReference type="NCBI Taxonomy" id="2528026"/>
    <lineage>
        <taxon>Bacteria</taxon>
        <taxon>Pseudomonadati</taxon>
        <taxon>Planctomycetota</taxon>
        <taxon>Planctomycetia</taxon>
        <taxon>Planctomycetales</taxon>
        <taxon>Planctomycetaceae</taxon>
        <taxon>Maioricimonas</taxon>
    </lineage>
</organism>
<dbReference type="SMART" id="SM00903">
    <property type="entry name" value="Flavin_Reduct"/>
    <property type="match status" value="1"/>
</dbReference>